<proteinExistence type="predicted"/>
<accession>A0A916U0C4</accession>
<keyword evidence="1" id="KW-0732">Signal</keyword>
<reference evidence="3" key="2">
    <citation type="submission" date="2020-09" db="EMBL/GenBank/DDBJ databases">
        <authorList>
            <person name="Sun Q."/>
            <person name="Zhou Y."/>
        </authorList>
    </citation>
    <scope>NUCLEOTIDE SEQUENCE</scope>
    <source>
        <strain evidence="3">CGMCC 1.12919</strain>
    </source>
</reference>
<feature type="domain" description="Peptidoglycan binding-like" evidence="2">
    <location>
        <begin position="63"/>
        <end position="112"/>
    </location>
</feature>
<comment type="caution">
    <text evidence="3">The sequence shown here is derived from an EMBL/GenBank/DDBJ whole genome shotgun (WGS) entry which is preliminary data.</text>
</comment>
<evidence type="ECO:0000259" key="2">
    <source>
        <dbReference type="Pfam" id="PF01471"/>
    </source>
</evidence>
<feature type="signal peptide" evidence="1">
    <location>
        <begin position="1"/>
        <end position="36"/>
    </location>
</feature>
<organism evidence="3 4">
    <name type="scientific">Chelatococcus reniformis</name>
    <dbReference type="NCBI Taxonomy" id="1494448"/>
    <lineage>
        <taxon>Bacteria</taxon>
        <taxon>Pseudomonadati</taxon>
        <taxon>Pseudomonadota</taxon>
        <taxon>Alphaproteobacteria</taxon>
        <taxon>Hyphomicrobiales</taxon>
        <taxon>Chelatococcaceae</taxon>
        <taxon>Chelatococcus</taxon>
    </lineage>
</organism>
<evidence type="ECO:0000313" key="3">
    <source>
        <dbReference type="EMBL" id="GGC54759.1"/>
    </source>
</evidence>
<dbReference type="AlphaFoldDB" id="A0A916U0C4"/>
<keyword evidence="4" id="KW-1185">Reference proteome</keyword>
<name>A0A916U0C4_9HYPH</name>
<dbReference type="Pfam" id="PF01471">
    <property type="entry name" value="PG_binding_1"/>
    <property type="match status" value="1"/>
</dbReference>
<sequence>MTALAAQAGAGRPRRTVARGALACAMLVLAGGVAGAQIPAAAPTGPNPKLEASRKAFEALPETERKSIQDALVWAGTYNGVTDGSFGKRTYDAITTFETRAKLTADGILAPQERAHLAHAATRAREAVVFRLVTDPVSGIRIGLPTRVLDKSSQARSGTVYASSRDRTALALFVADPAATLPELFDKLGVDGPPTRRVSYKVLRPDFLVVTGTDSGRRFFTRIAKGEAGLRGFTFTYPDDAGAAFDKLTIAITNSFDPFPARPSGGTAPTPAAPPAPVAQTPAGPRLVGTGLIVAPGRVLTTAAAAAECPAPLIGRARAQILRSSAESGLALLEAGAAKAAPVAPASREPAAGDSLAVAGFAEAPAAASGGPSVPTLGVASATVATEQPALRIIAPLQAQAGGSPVVDRRGQLVGIVAAAAAPRRIAGVVPQTSYAVVPAATIAAFLTAAGVAPAAAEATADGLTAGTIAAAWAPALVAVECGPTGSP</sequence>
<dbReference type="EMBL" id="BMGG01000002">
    <property type="protein sequence ID" value="GGC54759.1"/>
    <property type="molecule type" value="Genomic_DNA"/>
</dbReference>
<dbReference type="Pfam" id="PF13365">
    <property type="entry name" value="Trypsin_2"/>
    <property type="match status" value="1"/>
</dbReference>
<gene>
    <name evidence="3" type="ORF">GCM10010994_12110</name>
</gene>
<evidence type="ECO:0000313" key="4">
    <source>
        <dbReference type="Proteomes" id="UP000637002"/>
    </source>
</evidence>
<dbReference type="InterPro" id="IPR036366">
    <property type="entry name" value="PGBDSf"/>
</dbReference>
<dbReference type="InterPro" id="IPR009003">
    <property type="entry name" value="Peptidase_S1_PA"/>
</dbReference>
<protein>
    <recommendedName>
        <fullName evidence="2">Peptidoglycan binding-like domain-containing protein</fullName>
    </recommendedName>
</protein>
<reference evidence="3" key="1">
    <citation type="journal article" date="2014" name="Int. J. Syst. Evol. Microbiol.">
        <title>Complete genome sequence of Corynebacterium casei LMG S-19264T (=DSM 44701T), isolated from a smear-ripened cheese.</title>
        <authorList>
            <consortium name="US DOE Joint Genome Institute (JGI-PGF)"/>
            <person name="Walter F."/>
            <person name="Albersmeier A."/>
            <person name="Kalinowski J."/>
            <person name="Ruckert C."/>
        </authorList>
    </citation>
    <scope>NUCLEOTIDE SEQUENCE</scope>
    <source>
        <strain evidence="3">CGMCC 1.12919</strain>
    </source>
</reference>
<dbReference type="Proteomes" id="UP000637002">
    <property type="component" value="Unassembled WGS sequence"/>
</dbReference>
<feature type="chain" id="PRO_5036942090" description="Peptidoglycan binding-like domain-containing protein" evidence="1">
    <location>
        <begin position="37"/>
        <end position="488"/>
    </location>
</feature>
<dbReference type="InterPro" id="IPR036365">
    <property type="entry name" value="PGBD-like_sf"/>
</dbReference>
<dbReference type="InterPro" id="IPR002477">
    <property type="entry name" value="Peptidoglycan-bd-like"/>
</dbReference>
<dbReference type="Gene3D" id="1.10.101.10">
    <property type="entry name" value="PGBD-like superfamily/PGBD"/>
    <property type="match status" value="1"/>
</dbReference>
<dbReference type="SUPFAM" id="SSF50494">
    <property type="entry name" value="Trypsin-like serine proteases"/>
    <property type="match status" value="1"/>
</dbReference>
<evidence type="ECO:0000256" key="1">
    <source>
        <dbReference type="SAM" id="SignalP"/>
    </source>
</evidence>
<dbReference type="Gene3D" id="2.40.10.120">
    <property type="match status" value="1"/>
</dbReference>
<dbReference type="SUPFAM" id="SSF47090">
    <property type="entry name" value="PGBD-like"/>
    <property type="match status" value="1"/>
</dbReference>